<dbReference type="InterPro" id="IPR041420">
    <property type="entry name" value="PBECR4"/>
</dbReference>
<proteinExistence type="predicted"/>
<dbReference type="AlphaFoldDB" id="A0A1V8PRN3"/>
<dbReference type="Proteomes" id="UP000192666">
    <property type="component" value="Unassembled WGS sequence"/>
</dbReference>
<gene>
    <name evidence="3" type="ORF">B5782_1318</name>
</gene>
<organism evidence="3 4">
    <name type="scientific">Bifidobacterium catenulatum</name>
    <dbReference type="NCBI Taxonomy" id="1686"/>
    <lineage>
        <taxon>Bacteria</taxon>
        <taxon>Bacillati</taxon>
        <taxon>Actinomycetota</taxon>
        <taxon>Actinomycetes</taxon>
        <taxon>Bifidobacteriales</taxon>
        <taxon>Bifidobacteriaceae</taxon>
        <taxon>Bifidobacterium</taxon>
    </lineage>
</organism>
<reference evidence="3 4" key="1">
    <citation type="submission" date="2017-03" db="EMBL/GenBank/DDBJ databases">
        <title>Maternal inheritance of bifidobacteria.</title>
        <authorList>
            <person name="Lugli G.A."/>
            <person name="Duranti S."/>
            <person name="Milani C."/>
            <person name="Mancabelli L."/>
        </authorList>
    </citation>
    <scope>NUCLEOTIDE SEQUENCE [LARGE SCALE GENOMIC DNA]</scope>
    <source>
        <strain evidence="3 4">1899B</strain>
    </source>
</reference>
<feature type="compositionally biased region" description="Polar residues" evidence="1">
    <location>
        <begin position="1"/>
        <end position="11"/>
    </location>
</feature>
<name>A0A1V8PRN3_9BIFI</name>
<feature type="region of interest" description="Disordered" evidence="1">
    <location>
        <begin position="1"/>
        <end position="53"/>
    </location>
</feature>
<evidence type="ECO:0000256" key="1">
    <source>
        <dbReference type="SAM" id="MobiDB-lite"/>
    </source>
</evidence>
<evidence type="ECO:0000313" key="3">
    <source>
        <dbReference type="EMBL" id="OQM51365.1"/>
    </source>
</evidence>
<comment type="caution">
    <text evidence="3">The sequence shown here is derived from an EMBL/GenBank/DDBJ whole genome shotgun (WGS) entry which is preliminary data.</text>
</comment>
<sequence length="257" mass="28333">MAFMPLSSSATLGAPSPGGGQSGLRTEFPVDPLRAGSPSRGQYKHGFPMRGRKGSSRLSGFLFFERVVAVRKDASDVVDSIIPLARIYQQNFLDRHMILDFGGVSLDVCWRKRHFMHLCGLDCTVPQRMYRSGGRVVKSEVFFDALLDGRTKELKPVHGHNVGITRDKLSVLPRLLESPDGIEGMVESASRDYDFFFGSELWCAGITASDEQPVDPDAGVYAARTLRSISIMSRSVRAAGSVLRRLDGCRIIPPRLD</sequence>
<dbReference type="EMBL" id="NAQA01000003">
    <property type="protein sequence ID" value="OQM51365.1"/>
    <property type="molecule type" value="Genomic_DNA"/>
</dbReference>
<feature type="domain" description="Phage-Barnase-EndoU-ColicinE5/D-RelE like nuclease 4" evidence="2">
    <location>
        <begin position="85"/>
        <end position="187"/>
    </location>
</feature>
<evidence type="ECO:0000313" key="4">
    <source>
        <dbReference type="Proteomes" id="UP000192666"/>
    </source>
</evidence>
<protein>
    <recommendedName>
        <fullName evidence="2">Phage-Barnase-EndoU-ColicinE5/D-RelE like nuclease 4 domain-containing protein</fullName>
    </recommendedName>
</protein>
<accession>A0A1V8PRN3</accession>
<dbReference type="Pfam" id="PF18813">
    <property type="entry name" value="PBECR4"/>
    <property type="match status" value="1"/>
</dbReference>
<evidence type="ECO:0000259" key="2">
    <source>
        <dbReference type="Pfam" id="PF18813"/>
    </source>
</evidence>